<accession>A0ACA9Q3H0</accession>
<organism evidence="1 2">
    <name type="scientific">Racocetra persica</name>
    <dbReference type="NCBI Taxonomy" id="160502"/>
    <lineage>
        <taxon>Eukaryota</taxon>
        <taxon>Fungi</taxon>
        <taxon>Fungi incertae sedis</taxon>
        <taxon>Mucoromycota</taxon>
        <taxon>Glomeromycotina</taxon>
        <taxon>Glomeromycetes</taxon>
        <taxon>Diversisporales</taxon>
        <taxon>Gigasporaceae</taxon>
        <taxon>Racocetra</taxon>
    </lineage>
</organism>
<dbReference type="EMBL" id="CAJVQC010027282">
    <property type="protein sequence ID" value="CAG8735963.1"/>
    <property type="molecule type" value="Genomic_DNA"/>
</dbReference>
<evidence type="ECO:0000313" key="2">
    <source>
        <dbReference type="Proteomes" id="UP000789920"/>
    </source>
</evidence>
<comment type="caution">
    <text evidence="1">The sequence shown here is derived from an EMBL/GenBank/DDBJ whole genome shotgun (WGS) entry which is preliminary data.</text>
</comment>
<name>A0ACA9Q3H0_9GLOM</name>
<feature type="non-terminal residue" evidence="1">
    <location>
        <position position="1"/>
    </location>
</feature>
<reference evidence="1" key="1">
    <citation type="submission" date="2021-06" db="EMBL/GenBank/DDBJ databases">
        <authorList>
            <person name="Kallberg Y."/>
            <person name="Tangrot J."/>
            <person name="Rosling A."/>
        </authorList>
    </citation>
    <scope>NUCLEOTIDE SEQUENCE</scope>
    <source>
        <strain evidence="1">MA461A</strain>
    </source>
</reference>
<sequence length="47" mass="4971">PDHTSTINSDRVPVTSPAHAFTTSSARTSLQVLVVSLLQVLVVSLPQ</sequence>
<evidence type="ECO:0000313" key="1">
    <source>
        <dbReference type="EMBL" id="CAG8735963.1"/>
    </source>
</evidence>
<proteinExistence type="predicted"/>
<protein>
    <submittedName>
        <fullName evidence="1">32074_t:CDS:1</fullName>
    </submittedName>
</protein>
<gene>
    <name evidence="1" type="ORF">RPERSI_LOCUS12656</name>
</gene>
<keyword evidence="2" id="KW-1185">Reference proteome</keyword>
<dbReference type="Proteomes" id="UP000789920">
    <property type="component" value="Unassembled WGS sequence"/>
</dbReference>
<feature type="non-terminal residue" evidence="1">
    <location>
        <position position="47"/>
    </location>
</feature>